<keyword evidence="2" id="KW-0805">Transcription regulation</keyword>
<dbReference type="InterPro" id="IPR051081">
    <property type="entry name" value="HTH_MetalResp_TranReg"/>
</dbReference>
<dbReference type="PRINTS" id="PR00778">
    <property type="entry name" value="HTHARSR"/>
</dbReference>
<sequence length="112" mass="12538">MDSLTVCKALADDTRLCVLLLLLERGELCVCDLMDVLILSQPKVSRHLAMLRNADLVCSERRGQWMYYRLDPNLPAWVTSMLQAATQGYVARMQELTINSDNGGQPCCQTAC</sequence>
<evidence type="ECO:0000256" key="2">
    <source>
        <dbReference type="ARBA" id="ARBA00023015"/>
    </source>
</evidence>
<evidence type="ECO:0000313" key="6">
    <source>
        <dbReference type="EMBL" id="CCU72464.1"/>
    </source>
</evidence>
<dbReference type="InterPro" id="IPR001845">
    <property type="entry name" value="HTH_ArsR_DNA-bd_dom"/>
</dbReference>
<evidence type="ECO:0000256" key="4">
    <source>
        <dbReference type="ARBA" id="ARBA00023163"/>
    </source>
</evidence>
<dbReference type="RefSeq" id="WP_015487184.1">
    <property type="nucleotide sequence ID" value="NC_020888.1"/>
</dbReference>
<dbReference type="GO" id="GO:0003700">
    <property type="term" value="F:DNA-binding transcription factor activity"/>
    <property type="evidence" value="ECO:0007669"/>
    <property type="project" value="InterPro"/>
</dbReference>
<proteinExistence type="predicted"/>
<dbReference type="PANTHER" id="PTHR33154">
    <property type="entry name" value="TRANSCRIPTIONAL REGULATOR, ARSR FAMILY"/>
    <property type="match status" value="1"/>
</dbReference>
<dbReference type="GO" id="GO:0003677">
    <property type="term" value="F:DNA binding"/>
    <property type="evidence" value="ECO:0007669"/>
    <property type="project" value="UniProtKB-KW"/>
</dbReference>
<dbReference type="InterPro" id="IPR036390">
    <property type="entry name" value="WH_DNA-bd_sf"/>
</dbReference>
<dbReference type="Gene3D" id="1.10.10.10">
    <property type="entry name" value="Winged helix-like DNA-binding domain superfamily/Winged helix DNA-binding domain"/>
    <property type="match status" value="1"/>
</dbReference>
<evidence type="ECO:0000259" key="5">
    <source>
        <dbReference type="SMART" id="SM00418"/>
    </source>
</evidence>
<dbReference type="KEGG" id="tol:TOL_2055"/>
<name>M5E4Q9_9GAMM</name>
<protein>
    <submittedName>
        <fullName evidence="6">ArsR family transcriptional regulator</fullName>
    </submittedName>
</protein>
<keyword evidence="7" id="KW-1185">Reference proteome</keyword>
<dbReference type="NCBIfam" id="NF033788">
    <property type="entry name" value="HTH_metalloreg"/>
    <property type="match status" value="1"/>
</dbReference>
<dbReference type="PANTHER" id="PTHR33154:SF18">
    <property type="entry name" value="ARSENICAL RESISTANCE OPERON REPRESSOR"/>
    <property type="match status" value="1"/>
</dbReference>
<dbReference type="InterPro" id="IPR036388">
    <property type="entry name" value="WH-like_DNA-bd_sf"/>
</dbReference>
<keyword evidence="1" id="KW-0059">Arsenical resistance</keyword>
<gene>
    <name evidence="6" type="ORF">TOL_2055</name>
</gene>
<dbReference type="SUPFAM" id="SSF46785">
    <property type="entry name" value="Winged helix' DNA-binding domain"/>
    <property type="match status" value="1"/>
</dbReference>
<dbReference type="eggNOG" id="COG0640">
    <property type="taxonomic scope" value="Bacteria"/>
</dbReference>
<dbReference type="STRING" id="187493.CN03_08060"/>
<dbReference type="Pfam" id="PF01022">
    <property type="entry name" value="HTH_5"/>
    <property type="match status" value="1"/>
</dbReference>
<evidence type="ECO:0000256" key="3">
    <source>
        <dbReference type="ARBA" id="ARBA00023125"/>
    </source>
</evidence>
<evidence type="ECO:0000313" key="7">
    <source>
        <dbReference type="Proteomes" id="UP000011866"/>
    </source>
</evidence>
<dbReference type="AlphaFoldDB" id="M5E4Q9"/>
<dbReference type="HOGENOM" id="CLU_097806_3_1_6"/>
<keyword evidence="4" id="KW-0804">Transcription</keyword>
<dbReference type="GeneID" id="79176879"/>
<reference evidence="6 7" key="1">
    <citation type="journal article" date="2013" name="Genome Announc.">
        <title>Genome Sequence of Thalassolituus oleivorans MIL-1 (DSM 14913T).</title>
        <authorList>
            <person name="Golyshin P.N."/>
            <person name="Werner J."/>
            <person name="Chernikova T.N."/>
            <person name="Tran H."/>
            <person name="Ferrer M."/>
            <person name="Yakimov M.M."/>
            <person name="Teeling H."/>
            <person name="Golyshina O.V."/>
        </authorList>
    </citation>
    <scope>NUCLEOTIDE SEQUENCE [LARGE SCALE GENOMIC DNA]</scope>
    <source>
        <strain evidence="6 7">MIL-1</strain>
    </source>
</reference>
<organism evidence="6 7">
    <name type="scientific">Thalassolituus oleivorans MIL-1</name>
    <dbReference type="NCBI Taxonomy" id="1298593"/>
    <lineage>
        <taxon>Bacteria</taxon>
        <taxon>Pseudomonadati</taxon>
        <taxon>Pseudomonadota</taxon>
        <taxon>Gammaproteobacteria</taxon>
        <taxon>Oceanospirillales</taxon>
        <taxon>Oceanospirillaceae</taxon>
        <taxon>Thalassolituus</taxon>
    </lineage>
</organism>
<feature type="domain" description="HTH arsR-type" evidence="5">
    <location>
        <begin position="5"/>
        <end position="87"/>
    </location>
</feature>
<dbReference type="InterPro" id="IPR011991">
    <property type="entry name" value="ArsR-like_HTH"/>
</dbReference>
<evidence type="ECO:0000256" key="1">
    <source>
        <dbReference type="ARBA" id="ARBA00022849"/>
    </source>
</evidence>
<dbReference type="GO" id="GO:0046685">
    <property type="term" value="P:response to arsenic-containing substance"/>
    <property type="evidence" value="ECO:0007669"/>
    <property type="project" value="UniProtKB-KW"/>
</dbReference>
<dbReference type="NCBIfam" id="NF007528">
    <property type="entry name" value="PRK10141.1"/>
    <property type="match status" value="1"/>
</dbReference>
<dbReference type="CDD" id="cd00090">
    <property type="entry name" value="HTH_ARSR"/>
    <property type="match status" value="1"/>
</dbReference>
<dbReference type="SMART" id="SM00418">
    <property type="entry name" value="HTH_ARSR"/>
    <property type="match status" value="1"/>
</dbReference>
<dbReference type="PROSITE" id="PS00846">
    <property type="entry name" value="HTH_ARSR_1"/>
    <property type="match status" value="1"/>
</dbReference>
<accession>M5E4Q9</accession>
<keyword evidence="3" id="KW-0238">DNA-binding</keyword>
<dbReference type="Proteomes" id="UP000011866">
    <property type="component" value="Chromosome"/>
</dbReference>
<dbReference type="InterPro" id="IPR018334">
    <property type="entry name" value="ArsR_HTH"/>
</dbReference>
<dbReference type="EMBL" id="HF680312">
    <property type="protein sequence ID" value="CCU72464.1"/>
    <property type="molecule type" value="Genomic_DNA"/>
</dbReference>